<evidence type="ECO:0000313" key="4">
    <source>
        <dbReference type="Proteomes" id="UP000242638"/>
    </source>
</evidence>
<evidence type="ECO:0000256" key="2">
    <source>
        <dbReference type="SAM" id="Phobius"/>
    </source>
</evidence>
<sequence>MAAVPPVKHGGRSGTWPGCASPSRPRAGSPSWGSTDRNQTDRNQVGFRRIGTRSGSGPCLNRVPIPEINPLQSEQIRTQESSDLTRICQNPTELSDRSGRVVSQTVWVQTVRPGSWPHLPPSAWNTTDSLPVLMQPLMFSRTPLFTILYMNYYYYLFIFIISESILIFWLCFIRKLIFFPHLWL</sequence>
<keyword evidence="4" id="KW-1185">Reference proteome</keyword>
<reference evidence="4" key="1">
    <citation type="submission" date="2013-11" db="EMBL/GenBank/DDBJ databases">
        <title>The genomic landscape of the Guanapo guppy.</title>
        <authorList>
            <person name="Kuenstner A."/>
            <person name="Dreyer C."/>
        </authorList>
    </citation>
    <scope>NUCLEOTIDE SEQUENCE</scope>
    <source>
        <strain evidence="4">Guanapo</strain>
    </source>
</reference>
<keyword evidence="2" id="KW-0472">Membrane</keyword>
<name>A0A3P9NZ04_POERE</name>
<dbReference type="AlphaFoldDB" id="A0A3P9NZ04"/>
<accession>A0A3P9NZ04</accession>
<proteinExistence type="predicted"/>
<dbReference type="Bgee" id="ENSPREG00000009999">
    <property type="expression patterns" value="Expressed in caudal fin"/>
</dbReference>
<keyword evidence="2" id="KW-0812">Transmembrane</keyword>
<dbReference type="Ensembl" id="ENSPRET00000014951.1">
    <property type="protein sequence ID" value="ENSPREP00000014800.1"/>
    <property type="gene ID" value="ENSPREG00000009999.1"/>
</dbReference>
<reference evidence="3" key="3">
    <citation type="submission" date="2025-09" db="UniProtKB">
        <authorList>
            <consortium name="Ensembl"/>
        </authorList>
    </citation>
    <scope>IDENTIFICATION</scope>
    <source>
        <strain evidence="3">Guanapo</strain>
    </source>
</reference>
<evidence type="ECO:0000313" key="3">
    <source>
        <dbReference type="Ensembl" id="ENSPREP00000014800.1"/>
    </source>
</evidence>
<organism evidence="3 4">
    <name type="scientific">Poecilia reticulata</name>
    <name type="common">Guppy</name>
    <name type="synonym">Acanthophacelus reticulatus</name>
    <dbReference type="NCBI Taxonomy" id="8081"/>
    <lineage>
        <taxon>Eukaryota</taxon>
        <taxon>Metazoa</taxon>
        <taxon>Chordata</taxon>
        <taxon>Craniata</taxon>
        <taxon>Vertebrata</taxon>
        <taxon>Euteleostomi</taxon>
        <taxon>Actinopterygii</taxon>
        <taxon>Neopterygii</taxon>
        <taxon>Teleostei</taxon>
        <taxon>Neoteleostei</taxon>
        <taxon>Acanthomorphata</taxon>
        <taxon>Ovalentaria</taxon>
        <taxon>Atherinomorphae</taxon>
        <taxon>Cyprinodontiformes</taxon>
        <taxon>Poeciliidae</taxon>
        <taxon>Poeciliinae</taxon>
        <taxon>Poecilia</taxon>
    </lineage>
</organism>
<feature type="region of interest" description="Disordered" evidence="1">
    <location>
        <begin position="1"/>
        <end position="61"/>
    </location>
</feature>
<keyword evidence="2" id="KW-1133">Transmembrane helix</keyword>
<protein>
    <submittedName>
        <fullName evidence="3">Uncharacterized protein</fullName>
    </submittedName>
</protein>
<feature type="transmembrane region" description="Helical" evidence="2">
    <location>
        <begin position="152"/>
        <end position="173"/>
    </location>
</feature>
<feature type="compositionally biased region" description="Low complexity" evidence="1">
    <location>
        <begin position="20"/>
        <end position="34"/>
    </location>
</feature>
<reference evidence="3" key="2">
    <citation type="submission" date="2025-08" db="UniProtKB">
        <authorList>
            <consortium name="Ensembl"/>
        </authorList>
    </citation>
    <scope>IDENTIFICATION</scope>
    <source>
        <strain evidence="3">Guanapo</strain>
    </source>
</reference>
<evidence type="ECO:0000256" key="1">
    <source>
        <dbReference type="SAM" id="MobiDB-lite"/>
    </source>
</evidence>
<dbReference type="Proteomes" id="UP000242638">
    <property type="component" value="Unassembled WGS sequence"/>
</dbReference>